<proteinExistence type="predicted"/>
<dbReference type="WBParaSite" id="maker-uti_cns_0048866-snap-gene-0.6-mRNA-1">
    <property type="protein sequence ID" value="maker-uti_cns_0048866-snap-gene-0.6-mRNA-1"/>
    <property type="gene ID" value="maker-uti_cns_0048866-snap-gene-0.6"/>
</dbReference>
<reference evidence="2" key="1">
    <citation type="submission" date="2016-11" db="UniProtKB">
        <authorList>
            <consortium name="WormBaseParasite"/>
        </authorList>
    </citation>
    <scope>IDENTIFICATION</scope>
</reference>
<accession>A0A1I8JL63</accession>
<protein>
    <submittedName>
        <fullName evidence="2">DUF2783 domain-containing protein</fullName>
    </submittedName>
</protein>
<evidence type="ECO:0000313" key="1">
    <source>
        <dbReference type="Proteomes" id="UP000095280"/>
    </source>
</evidence>
<organism evidence="1 2">
    <name type="scientific">Macrostomum lignano</name>
    <dbReference type="NCBI Taxonomy" id="282301"/>
    <lineage>
        <taxon>Eukaryota</taxon>
        <taxon>Metazoa</taxon>
        <taxon>Spiralia</taxon>
        <taxon>Lophotrochozoa</taxon>
        <taxon>Platyhelminthes</taxon>
        <taxon>Rhabditophora</taxon>
        <taxon>Macrostomorpha</taxon>
        <taxon>Macrostomida</taxon>
        <taxon>Macrostomidae</taxon>
        <taxon>Macrostomum</taxon>
    </lineage>
</organism>
<sequence length="56" mass="6114">MDYENQLDSLRVALGQAMLELAVARPSDPVAFLANALLRLRLSCVGDPQVSTEKRA</sequence>
<dbReference type="Gene3D" id="1.20.890.10">
    <property type="entry name" value="cAMP-dependent protein kinase regulatory subunit, dimerization-anchoring domain"/>
    <property type="match status" value="1"/>
</dbReference>
<keyword evidence="1" id="KW-1185">Reference proteome</keyword>
<dbReference type="Proteomes" id="UP000095280">
    <property type="component" value="Unplaced"/>
</dbReference>
<dbReference type="Pfam" id="PF05186">
    <property type="entry name" value="Dpy-30"/>
    <property type="match status" value="1"/>
</dbReference>
<name>A0A1I8JL63_9PLAT</name>
<dbReference type="AlphaFoldDB" id="A0A1I8JL63"/>
<evidence type="ECO:0000313" key="2">
    <source>
        <dbReference type="WBParaSite" id="maker-uti_cns_0048866-snap-gene-0.6-mRNA-1"/>
    </source>
</evidence>
<dbReference type="InterPro" id="IPR007858">
    <property type="entry name" value="Dpy-30_motif"/>
</dbReference>